<comment type="caution">
    <text evidence="5">The sequence shown here is derived from an EMBL/GenBank/DDBJ whole genome shotgun (WGS) entry which is preliminary data.</text>
</comment>
<evidence type="ECO:0000256" key="2">
    <source>
        <dbReference type="ARBA" id="ARBA00022827"/>
    </source>
</evidence>
<gene>
    <name evidence="5" type="ORF">BDZ94DRAFT_1209062</name>
</gene>
<keyword evidence="3" id="KW-0560">Oxidoreductase</keyword>
<evidence type="ECO:0000256" key="1">
    <source>
        <dbReference type="ARBA" id="ARBA00022630"/>
    </source>
</evidence>
<dbReference type="InterPro" id="IPR036188">
    <property type="entry name" value="FAD/NAD-bd_sf"/>
</dbReference>
<dbReference type="Pfam" id="PF01494">
    <property type="entry name" value="FAD_binding_3"/>
    <property type="match status" value="2"/>
</dbReference>
<dbReference type="PRINTS" id="PR00420">
    <property type="entry name" value="RNGMNOXGNASE"/>
</dbReference>
<dbReference type="SUPFAM" id="SSF54373">
    <property type="entry name" value="FAD-linked reductases, C-terminal domain"/>
    <property type="match status" value="1"/>
</dbReference>
<dbReference type="Gene3D" id="3.50.50.60">
    <property type="entry name" value="FAD/NAD(P)-binding domain"/>
    <property type="match status" value="1"/>
</dbReference>
<dbReference type="SUPFAM" id="SSF51905">
    <property type="entry name" value="FAD/NAD(P)-binding domain"/>
    <property type="match status" value="1"/>
</dbReference>
<dbReference type="EMBL" id="MU150232">
    <property type="protein sequence ID" value="KAF9468726.1"/>
    <property type="molecule type" value="Genomic_DNA"/>
</dbReference>
<protein>
    <recommendedName>
        <fullName evidence="4">FAD-binding domain-containing protein</fullName>
    </recommendedName>
</protein>
<dbReference type="InterPro" id="IPR002938">
    <property type="entry name" value="FAD-bd"/>
</dbReference>
<evidence type="ECO:0000256" key="3">
    <source>
        <dbReference type="ARBA" id="ARBA00023002"/>
    </source>
</evidence>
<evidence type="ECO:0000313" key="6">
    <source>
        <dbReference type="Proteomes" id="UP000807353"/>
    </source>
</evidence>
<evidence type="ECO:0000259" key="4">
    <source>
        <dbReference type="Pfam" id="PF01494"/>
    </source>
</evidence>
<dbReference type="OrthoDB" id="417877at2759"/>
<accession>A0A9P6CJF4</accession>
<dbReference type="PANTHER" id="PTHR46720">
    <property type="entry name" value="HYDROXYLASE, PUTATIVE (AFU_ORTHOLOGUE AFUA_3G01460)-RELATED"/>
    <property type="match status" value="1"/>
</dbReference>
<dbReference type="PANTHER" id="PTHR46720:SF3">
    <property type="entry name" value="FAD-BINDING DOMAIN-CONTAINING PROTEIN-RELATED"/>
    <property type="match status" value="1"/>
</dbReference>
<feature type="domain" description="FAD-binding" evidence="4">
    <location>
        <begin position="310"/>
        <end position="379"/>
    </location>
</feature>
<feature type="domain" description="FAD-binding" evidence="4">
    <location>
        <begin position="9"/>
        <end position="180"/>
    </location>
</feature>
<dbReference type="GO" id="GO:0071949">
    <property type="term" value="F:FAD binding"/>
    <property type="evidence" value="ECO:0007669"/>
    <property type="project" value="InterPro"/>
</dbReference>
<keyword evidence="1" id="KW-0285">Flavoprotein</keyword>
<reference evidence="5" key="1">
    <citation type="submission" date="2020-11" db="EMBL/GenBank/DDBJ databases">
        <authorList>
            <consortium name="DOE Joint Genome Institute"/>
            <person name="Ahrendt S."/>
            <person name="Riley R."/>
            <person name="Andreopoulos W."/>
            <person name="Labutti K."/>
            <person name="Pangilinan J."/>
            <person name="Ruiz-Duenas F.J."/>
            <person name="Barrasa J.M."/>
            <person name="Sanchez-Garcia M."/>
            <person name="Camarero S."/>
            <person name="Miyauchi S."/>
            <person name="Serrano A."/>
            <person name="Linde D."/>
            <person name="Babiker R."/>
            <person name="Drula E."/>
            <person name="Ayuso-Fernandez I."/>
            <person name="Pacheco R."/>
            <person name="Padilla G."/>
            <person name="Ferreira P."/>
            <person name="Barriuso J."/>
            <person name="Kellner H."/>
            <person name="Castanera R."/>
            <person name="Alfaro M."/>
            <person name="Ramirez L."/>
            <person name="Pisabarro A.G."/>
            <person name="Kuo A."/>
            <person name="Tritt A."/>
            <person name="Lipzen A."/>
            <person name="He G."/>
            <person name="Yan M."/>
            <person name="Ng V."/>
            <person name="Cullen D."/>
            <person name="Martin F."/>
            <person name="Rosso M.-N."/>
            <person name="Henrissat B."/>
            <person name="Hibbett D."/>
            <person name="Martinez A.T."/>
            <person name="Grigoriev I.V."/>
        </authorList>
    </citation>
    <scope>NUCLEOTIDE SEQUENCE</scope>
    <source>
        <strain evidence="5">CBS 247.69</strain>
    </source>
</reference>
<sequence length="438" mass="48143">MSSVISPKFKVAICGAGITGLALAAFLSSAKNSSDIQIDIYESKKEVSADGSGIAVWKRTWQVLKQLGFEKDCTERNIRTPQEGESSGPIFRRSDTPDNAIDFHSHIMPYGPMFLSRPQLLEVLQTKLNSDNCKIHTSKKVTTYELASNSIKIRFADGSDTTADVFLGCDGVHSNVRATLFAHDSALAKPIFSGQLAYRSMCKQEDIVSKSPDHPALTQTRAWCGSGKHVISNPFIHPATGQKFINIVCFDNIPGGPGVEFEEWSAKVDVEEIQKLFVPGEWEDNIITLLAASEPPTRWAVHVVQPLPYFGRGTVAVLGDAAHAMTPHQGIGAGQGIEDALFLGRLLTHPTRTRDNVPILMEIYNEMRVKPAQRAVDKSRRTGEMYDLIQLKGEGMDLKKLGEAIGTEFSWLGLGGVEEDWMRAEGMLKEKLGLTKTK</sequence>
<dbReference type="Proteomes" id="UP000807353">
    <property type="component" value="Unassembled WGS sequence"/>
</dbReference>
<dbReference type="InterPro" id="IPR051104">
    <property type="entry name" value="FAD_monoxygenase"/>
</dbReference>
<name>A0A9P6CJF4_9AGAR</name>
<keyword evidence="6" id="KW-1185">Reference proteome</keyword>
<proteinExistence type="predicted"/>
<dbReference type="AlphaFoldDB" id="A0A9P6CJF4"/>
<dbReference type="GO" id="GO:0044550">
    <property type="term" value="P:secondary metabolite biosynthetic process"/>
    <property type="evidence" value="ECO:0007669"/>
    <property type="project" value="TreeGrafter"/>
</dbReference>
<evidence type="ECO:0000313" key="5">
    <source>
        <dbReference type="EMBL" id="KAF9468726.1"/>
    </source>
</evidence>
<organism evidence="5 6">
    <name type="scientific">Collybia nuda</name>
    <dbReference type="NCBI Taxonomy" id="64659"/>
    <lineage>
        <taxon>Eukaryota</taxon>
        <taxon>Fungi</taxon>
        <taxon>Dikarya</taxon>
        <taxon>Basidiomycota</taxon>
        <taxon>Agaricomycotina</taxon>
        <taxon>Agaricomycetes</taxon>
        <taxon>Agaricomycetidae</taxon>
        <taxon>Agaricales</taxon>
        <taxon>Tricholomatineae</taxon>
        <taxon>Clitocybaceae</taxon>
        <taxon>Collybia</taxon>
    </lineage>
</organism>
<dbReference type="GO" id="GO:0016491">
    <property type="term" value="F:oxidoreductase activity"/>
    <property type="evidence" value="ECO:0007669"/>
    <property type="project" value="UniProtKB-KW"/>
</dbReference>
<keyword evidence="2" id="KW-0274">FAD</keyword>